<dbReference type="PROSITE" id="PS00903">
    <property type="entry name" value="CYT_DCMP_DEAMINASES_1"/>
    <property type="match status" value="1"/>
</dbReference>
<gene>
    <name evidence="14" type="primary">ribD</name>
    <name evidence="14" type="ORF">ACFSQJ_07875</name>
</gene>
<protein>
    <recommendedName>
        <fullName evidence="12">Riboflavin biosynthesis protein RibD</fullName>
    </recommendedName>
    <domain>
        <recommendedName>
            <fullName evidence="12">Diaminohydroxyphosphoribosylaminopyrimidine deaminase</fullName>
            <shortName evidence="12">DRAP deaminase</shortName>
            <ecNumber evidence="12">3.5.4.26</ecNumber>
        </recommendedName>
        <alternativeName>
            <fullName evidence="12">Riboflavin-specific deaminase</fullName>
        </alternativeName>
    </domain>
    <domain>
        <recommendedName>
            <fullName evidence="12">5-amino-6-(5-phosphoribosylamino)uracil reductase</fullName>
            <ecNumber evidence="12">1.1.1.193</ecNumber>
        </recommendedName>
        <alternativeName>
            <fullName evidence="12">HTP reductase</fullName>
        </alternativeName>
    </domain>
</protein>
<dbReference type="InterPro" id="IPR002734">
    <property type="entry name" value="RibDG_C"/>
</dbReference>
<evidence type="ECO:0000256" key="12">
    <source>
        <dbReference type="PIRNR" id="PIRNR006769"/>
    </source>
</evidence>
<dbReference type="InterPro" id="IPR004794">
    <property type="entry name" value="Eubact_RibD"/>
</dbReference>
<comment type="catalytic activity">
    <reaction evidence="12">
        <text>5-amino-6-(5-phospho-D-ribitylamino)uracil + NADP(+) = 5-amino-6-(5-phospho-D-ribosylamino)uracil + NADPH + H(+)</text>
        <dbReference type="Rhea" id="RHEA:17845"/>
        <dbReference type="ChEBI" id="CHEBI:15378"/>
        <dbReference type="ChEBI" id="CHEBI:57783"/>
        <dbReference type="ChEBI" id="CHEBI:58349"/>
        <dbReference type="ChEBI" id="CHEBI:58421"/>
        <dbReference type="ChEBI" id="CHEBI:58453"/>
        <dbReference type="EC" id="1.1.1.193"/>
    </reaction>
</comment>
<keyword evidence="7 12" id="KW-0479">Metal-binding</keyword>
<dbReference type="Proteomes" id="UP001597526">
    <property type="component" value="Unassembled WGS sequence"/>
</dbReference>
<keyword evidence="8 12" id="KW-0862">Zinc</keyword>
<dbReference type="Gene3D" id="3.40.430.10">
    <property type="entry name" value="Dihydrofolate Reductase, subunit A"/>
    <property type="match status" value="1"/>
</dbReference>
<dbReference type="Gene3D" id="3.40.140.10">
    <property type="entry name" value="Cytidine Deaminase, domain 2"/>
    <property type="match status" value="1"/>
</dbReference>
<dbReference type="SUPFAM" id="SSF53927">
    <property type="entry name" value="Cytidine deaminase-like"/>
    <property type="match status" value="1"/>
</dbReference>
<dbReference type="InterPro" id="IPR050765">
    <property type="entry name" value="Riboflavin_Biosynth_HTPR"/>
</dbReference>
<dbReference type="CDD" id="cd01284">
    <property type="entry name" value="Riboflavin_deaminase-reductase"/>
    <property type="match status" value="1"/>
</dbReference>
<evidence type="ECO:0000256" key="3">
    <source>
        <dbReference type="ARBA" id="ARBA00004910"/>
    </source>
</evidence>
<dbReference type="EC" id="1.1.1.193" evidence="12"/>
<evidence type="ECO:0000256" key="4">
    <source>
        <dbReference type="ARBA" id="ARBA00005259"/>
    </source>
</evidence>
<comment type="cofactor">
    <cofactor evidence="12">
        <name>Zn(2+)</name>
        <dbReference type="ChEBI" id="CHEBI:29105"/>
    </cofactor>
    <text evidence="12">Binds 1 zinc ion.</text>
</comment>
<keyword evidence="15" id="KW-1185">Reference proteome</keyword>
<accession>A0ABW5MUN2</accession>
<comment type="caution">
    <text evidence="14">The sequence shown here is derived from an EMBL/GenBank/DDBJ whole genome shotgun (WGS) entry which is preliminary data.</text>
</comment>
<organism evidence="14 15">
    <name type="scientific">Croceitalea marina</name>
    <dbReference type="NCBI Taxonomy" id="1775166"/>
    <lineage>
        <taxon>Bacteria</taxon>
        <taxon>Pseudomonadati</taxon>
        <taxon>Bacteroidota</taxon>
        <taxon>Flavobacteriia</taxon>
        <taxon>Flavobacteriales</taxon>
        <taxon>Flavobacteriaceae</taxon>
        <taxon>Croceitalea</taxon>
    </lineage>
</organism>
<evidence type="ECO:0000259" key="13">
    <source>
        <dbReference type="PROSITE" id="PS51747"/>
    </source>
</evidence>
<evidence type="ECO:0000256" key="2">
    <source>
        <dbReference type="ARBA" id="ARBA00004882"/>
    </source>
</evidence>
<comment type="similarity">
    <text evidence="5 12">In the C-terminal section; belongs to the HTP reductase family.</text>
</comment>
<keyword evidence="11" id="KW-0511">Multifunctional enzyme</keyword>
<comment type="similarity">
    <text evidence="4 12">In the N-terminal section; belongs to the cytidine and deoxycytidylate deaminase family.</text>
</comment>
<keyword evidence="6 12" id="KW-0686">Riboflavin biosynthesis</keyword>
<evidence type="ECO:0000256" key="10">
    <source>
        <dbReference type="ARBA" id="ARBA00023002"/>
    </source>
</evidence>
<dbReference type="PROSITE" id="PS51747">
    <property type="entry name" value="CYT_DCMP_DEAMINASES_2"/>
    <property type="match status" value="1"/>
</dbReference>
<dbReference type="PIRSF" id="PIRSF006769">
    <property type="entry name" value="RibD"/>
    <property type="match status" value="1"/>
</dbReference>
<dbReference type="NCBIfam" id="TIGR00326">
    <property type="entry name" value="eubact_ribD"/>
    <property type="match status" value="1"/>
</dbReference>
<keyword evidence="12 14" id="KW-0378">Hydrolase</keyword>
<evidence type="ECO:0000256" key="5">
    <source>
        <dbReference type="ARBA" id="ARBA00007417"/>
    </source>
</evidence>
<evidence type="ECO:0000256" key="1">
    <source>
        <dbReference type="ARBA" id="ARBA00002151"/>
    </source>
</evidence>
<name>A0ABW5MUN2_9FLAO</name>
<dbReference type="Pfam" id="PF00383">
    <property type="entry name" value="dCMP_cyt_deam_1"/>
    <property type="match status" value="1"/>
</dbReference>
<proteinExistence type="inferred from homology"/>
<reference evidence="15" key="1">
    <citation type="journal article" date="2019" name="Int. J. Syst. Evol. Microbiol.">
        <title>The Global Catalogue of Microorganisms (GCM) 10K type strain sequencing project: providing services to taxonomists for standard genome sequencing and annotation.</title>
        <authorList>
            <consortium name="The Broad Institute Genomics Platform"/>
            <consortium name="The Broad Institute Genome Sequencing Center for Infectious Disease"/>
            <person name="Wu L."/>
            <person name="Ma J."/>
        </authorList>
    </citation>
    <scope>NUCLEOTIDE SEQUENCE [LARGE SCALE GENOMIC DNA]</scope>
    <source>
        <strain evidence="15">KCTC 52368</strain>
    </source>
</reference>
<dbReference type="InterPro" id="IPR024072">
    <property type="entry name" value="DHFR-like_dom_sf"/>
</dbReference>
<dbReference type="GO" id="GO:0008703">
    <property type="term" value="F:5-amino-6-(5-phosphoribosylamino)uracil reductase activity"/>
    <property type="evidence" value="ECO:0007669"/>
    <property type="project" value="UniProtKB-EC"/>
</dbReference>
<evidence type="ECO:0000256" key="9">
    <source>
        <dbReference type="ARBA" id="ARBA00022857"/>
    </source>
</evidence>
<evidence type="ECO:0000256" key="6">
    <source>
        <dbReference type="ARBA" id="ARBA00022619"/>
    </source>
</evidence>
<comment type="function">
    <text evidence="1 12">Converts 2,5-diamino-6-(ribosylamino)-4(3h)-pyrimidinone 5'-phosphate into 5-amino-6-(ribosylamino)-2,4(1h,3h)-pyrimidinedione 5'-phosphate.</text>
</comment>
<keyword evidence="9 12" id="KW-0521">NADP</keyword>
<evidence type="ECO:0000256" key="8">
    <source>
        <dbReference type="ARBA" id="ARBA00022833"/>
    </source>
</evidence>
<comment type="pathway">
    <text evidence="3 12">Cofactor biosynthesis; riboflavin biosynthesis; 5-amino-6-(D-ribitylamino)uracil from GTP: step 3/4.</text>
</comment>
<dbReference type="EC" id="3.5.4.26" evidence="12"/>
<evidence type="ECO:0000313" key="15">
    <source>
        <dbReference type="Proteomes" id="UP001597526"/>
    </source>
</evidence>
<dbReference type="EMBL" id="JBHULB010000008">
    <property type="protein sequence ID" value="MFD2586844.1"/>
    <property type="molecule type" value="Genomic_DNA"/>
</dbReference>
<dbReference type="PANTHER" id="PTHR38011:SF7">
    <property type="entry name" value="2,5-DIAMINO-6-RIBOSYLAMINO-4(3H)-PYRIMIDINONE 5'-PHOSPHATE REDUCTASE"/>
    <property type="match status" value="1"/>
</dbReference>
<dbReference type="SUPFAM" id="SSF53597">
    <property type="entry name" value="Dihydrofolate reductase-like"/>
    <property type="match status" value="1"/>
</dbReference>
<dbReference type="InterPro" id="IPR016192">
    <property type="entry name" value="APOBEC/CMP_deaminase_Zn-bd"/>
</dbReference>
<dbReference type="Pfam" id="PF01872">
    <property type="entry name" value="RibD_C"/>
    <property type="match status" value="1"/>
</dbReference>
<evidence type="ECO:0000256" key="11">
    <source>
        <dbReference type="ARBA" id="ARBA00023268"/>
    </source>
</evidence>
<evidence type="ECO:0000313" key="14">
    <source>
        <dbReference type="EMBL" id="MFD2586844.1"/>
    </source>
</evidence>
<evidence type="ECO:0000256" key="7">
    <source>
        <dbReference type="ARBA" id="ARBA00022723"/>
    </source>
</evidence>
<comment type="catalytic activity">
    <reaction evidence="12">
        <text>2,5-diamino-6-hydroxy-4-(5-phosphoribosylamino)-pyrimidine + H2O + H(+) = 5-amino-6-(5-phospho-D-ribosylamino)uracil + NH4(+)</text>
        <dbReference type="Rhea" id="RHEA:21868"/>
        <dbReference type="ChEBI" id="CHEBI:15377"/>
        <dbReference type="ChEBI" id="CHEBI:15378"/>
        <dbReference type="ChEBI" id="CHEBI:28938"/>
        <dbReference type="ChEBI" id="CHEBI:58453"/>
        <dbReference type="ChEBI" id="CHEBI:58614"/>
        <dbReference type="EC" id="3.5.4.26"/>
    </reaction>
</comment>
<comment type="pathway">
    <text evidence="2 12">Cofactor biosynthesis; riboflavin biosynthesis; 5-amino-6-(D-ribitylamino)uracil from GTP: step 2/4.</text>
</comment>
<dbReference type="RefSeq" id="WP_377766402.1">
    <property type="nucleotide sequence ID" value="NZ_JBHULB010000008.1"/>
</dbReference>
<sequence length="349" mass="39106">MNIDEKYMLRCIQLAKNGLGTTAPNPMVGCVIIHKEKNIGEGYTSPYGGPHAEVNAINAVKNKAVLSASTLYVTLEPCAHFGKTPPCVNLILKYKIPRVVIGLQDPNKKVAGKSIEMLRDAGCEVSIGVLEKECREHHKRFLSAQEKQRPYIILKWAETINGFIAPVNAIRKKEPEPYWITNPYSKQLVHKWRSQEQAILVGTTTVLADNPKLTARTWKGQNPVRVVIDKDLKIPANYNIFDGSVKTIIITTIDDTSKFIDSVSYETATFKNLPKEICDILYKHEINSVFVEGGAQTLQAFIDTNFWDEARIFKGNITFANGIKAPSITGKQIAEKRILEDNLRILKND</sequence>
<dbReference type="GO" id="GO:0008835">
    <property type="term" value="F:diaminohydroxyphosphoribosylaminopyrimidine deaminase activity"/>
    <property type="evidence" value="ECO:0007669"/>
    <property type="project" value="UniProtKB-EC"/>
</dbReference>
<dbReference type="InterPro" id="IPR002125">
    <property type="entry name" value="CMP_dCMP_dom"/>
</dbReference>
<feature type="domain" description="CMP/dCMP-type deaminase" evidence="13">
    <location>
        <begin position="2"/>
        <end position="125"/>
    </location>
</feature>
<dbReference type="PANTHER" id="PTHR38011">
    <property type="entry name" value="DIHYDROFOLATE REDUCTASE FAMILY PROTEIN (AFU_ORTHOLOGUE AFUA_8G06820)"/>
    <property type="match status" value="1"/>
</dbReference>
<keyword evidence="10 12" id="KW-0560">Oxidoreductase</keyword>
<dbReference type="InterPro" id="IPR016193">
    <property type="entry name" value="Cytidine_deaminase-like"/>
</dbReference>